<dbReference type="SMART" id="SM00530">
    <property type="entry name" value="HTH_XRE"/>
    <property type="match status" value="1"/>
</dbReference>
<sequence>MSKINLNRIKSVLAENNRNGKDLASHLGKTETTVSRWCTNEIQPSIETLYEISKYLKVDIRELLVSTGNKL</sequence>
<keyword evidence="3" id="KW-1185">Reference proteome</keyword>
<protein>
    <submittedName>
        <fullName evidence="2">Helix-turn-helix transcriptional regulator</fullName>
    </submittedName>
</protein>
<dbReference type="Pfam" id="PF01381">
    <property type="entry name" value="HTH_3"/>
    <property type="match status" value="1"/>
</dbReference>
<organism evidence="2 3">
    <name type="scientific">Flavobacterium ginsengiterrae</name>
    <dbReference type="NCBI Taxonomy" id="871695"/>
    <lineage>
        <taxon>Bacteria</taxon>
        <taxon>Pseudomonadati</taxon>
        <taxon>Bacteroidota</taxon>
        <taxon>Flavobacteriia</taxon>
        <taxon>Flavobacteriales</taxon>
        <taxon>Flavobacteriaceae</taxon>
        <taxon>Flavobacterium</taxon>
    </lineage>
</organism>
<dbReference type="Proteomes" id="UP001500748">
    <property type="component" value="Unassembled WGS sequence"/>
</dbReference>
<dbReference type="Gene3D" id="1.10.260.40">
    <property type="entry name" value="lambda repressor-like DNA-binding domains"/>
    <property type="match status" value="1"/>
</dbReference>
<evidence type="ECO:0000259" key="1">
    <source>
        <dbReference type="PROSITE" id="PS50943"/>
    </source>
</evidence>
<feature type="domain" description="HTH cro/C1-type" evidence="1">
    <location>
        <begin position="21"/>
        <end position="63"/>
    </location>
</feature>
<reference evidence="3" key="1">
    <citation type="journal article" date="2019" name="Int. J. Syst. Evol. Microbiol.">
        <title>The Global Catalogue of Microorganisms (GCM) 10K type strain sequencing project: providing services to taxonomists for standard genome sequencing and annotation.</title>
        <authorList>
            <consortium name="The Broad Institute Genomics Platform"/>
            <consortium name="The Broad Institute Genome Sequencing Center for Infectious Disease"/>
            <person name="Wu L."/>
            <person name="Ma J."/>
        </authorList>
    </citation>
    <scope>NUCLEOTIDE SEQUENCE [LARGE SCALE GENOMIC DNA]</scope>
    <source>
        <strain evidence="3">JCM 17337</strain>
    </source>
</reference>
<evidence type="ECO:0000313" key="2">
    <source>
        <dbReference type="EMBL" id="GAA3783889.1"/>
    </source>
</evidence>
<comment type="caution">
    <text evidence="2">The sequence shown here is derived from an EMBL/GenBank/DDBJ whole genome shotgun (WGS) entry which is preliminary data.</text>
</comment>
<accession>A0ABP7H600</accession>
<dbReference type="PROSITE" id="PS50943">
    <property type="entry name" value="HTH_CROC1"/>
    <property type="match status" value="1"/>
</dbReference>
<evidence type="ECO:0000313" key="3">
    <source>
        <dbReference type="Proteomes" id="UP001500748"/>
    </source>
</evidence>
<dbReference type="SUPFAM" id="SSF47413">
    <property type="entry name" value="lambda repressor-like DNA-binding domains"/>
    <property type="match status" value="1"/>
</dbReference>
<gene>
    <name evidence="2" type="ORF">GCM10022423_46100</name>
</gene>
<proteinExistence type="predicted"/>
<dbReference type="CDD" id="cd00093">
    <property type="entry name" value="HTH_XRE"/>
    <property type="match status" value="1"/>
</dbReference>
<dbReference type="InterPro" id="IPR010982">
    <property type="entry name" value="Lambda_DNA-bd_dom_sf"/>
</dbReference>
<dbReference type="EMBL" id="BAABDU010000011">
    <property type="protein sequence ID" value="GAA3783889.1"/>
    <property type="molecule type" value="Genomic_DNA"/>
</dbReference>
<dbReference type="InterPro" id="IPR001387">
    <property type="entry name" value="Cro/C1-type_HTH"/>
</dbReference>
<name>A0ABP7H600_9FLAO</name>